<feature type="domain" description="Peptidase M14" evidence="14">
    <location>
        <begin position="192"/>
        <end position="497"/>
    </location>
</feature>
<dbReference type="FunFam" id="3.40.630.10:FF:000060">
    <property type="entry name" value="Putative metallocarboxypeptidase ecm14"/>
    <property type="match status" value="1"/>
</dbReference>
<evidence type="ECO:0000259" key="14">
    <source>
        <dbReference type="PROSITE" id="PS52035"/>
    </source>
</evidence>
<dbReference type="Gene3D" id="3.40.630.10">
    <property type="entry name" value="Zn peptidases"/>
    <property type="match status" value="1"/>
</dbReference>
<feature type="chain" id="PRO_5002655096" description="Inactive metallocarboxypeptidase ECM14" evidence="13">
    <location>
        <begin position="19"/>
        <end position="502"/>
    </location>
</feature>
<dbReference type="InterPro" id="IPR057246">
    <property type="entry name" value="CARBOXYPEPT_ZN_1"/>
</dbReference>
<evidence type="ECO:0000256" key="10">
    <source>
        <dbReference type="ARBA" id="ARBA00026187"/>
    </source>
</evidence>
<dbReference type="GO" id="GO:0005576">
    <property type="term" value="C:extracellular region"/>
    <property type="evidence" value="ECO:0007669"/>
    <property type="project" value="UniProtKB-SubCell"/>
</dbReference>
<accession>A3LVT6</accession>
<gene>
    <name evidence="15" type="ORF">PICST_32238</name>
</gene>
<feature type="signal peptide" evidence="13">
    <location>
        <begin position="1"/>
        <end position="18"/>
    </location>
</feature>
<dbReference type="GeneID" id="4839375"/>
<comment type="subcellular location">
    <subcellularLocation>
        <location evidence="2">Secreted</location>
    </subcellularLocation>
</comment>
<evidence type="ECO:0000256" key="7">
    <source>
        <dbReference type="ARBA" id="ARBA00022833"/>
    </source>
</evidence>
<dbReference type="SUPFAM" id="SSF53187">
    <property type="entry name" value="Zn-dependent exopeptidases"/>
    <property type="match status" value="1"/>
</dbReference>
<keyword evidence="7" id="KW-0862">Zinc</keyword>
<dbReference type="GO" id="GO:0008270">
    <property type="term" value="F:zinc ion binding"/>
    <property type="evidence" value="ECO:0007669"/>
    <property type="project" value="InterPro"/>
</dbReference>
<dbReference type="SMART" id="SM00631">
    <property type="entry name" value="Zn_pept"/>
    <property type="match status" value="1"/>
</dbReference>
<proteinExistence type="inferred from homology"/>
<dbReference type="AlphaFoldDB" id="A3LVT6"/>
<name>A3LVT6_PICST</name>
<organism evidence="15 16">
    <name type="scientific">Scheffersomyces stipitis (strain ATCC 58785 / CBS 6054 / NBRC 10063 / NRRL Y-11545)</name>
    <name type="common">Yeast</name>
    <name type="synonym">Pichia stipitis</name>
    <dbReference type="NCBI Taxonomy" id="322104"/>
    <lineage>
        <taxon>Eukaryota</taxon>
        <taxon>Fungi</taxon>
        <taxon>Dikarya</taxon>
        <taxon>Ascomycota</taxon>
        <taxon>Saccharomycotina</taxon>
        <taxon>Pichiomycetes</taxon>
        <taxon>Debaryomycetaceae</taxon>
        <taxon>Scheffersomyces</taxon>
    </lineage>
</organism>
<evidence type="ECO:0000256" key="9">
    <source>
        <dbReference type="ARBA" id="ARBA00025210"/>
    </source>
</evidence>
<dbReference type="InterPro" id="IPR057247">
    <property type="entry name" value="CARBOXYPEPT_ZN_2"/>
</dbReference>
<dbReference type="GO" id="GO:0004181">
    <property type="term" value="F:metallocarboxypeptidase activity"/>
    <property type="evidence" value="ECO:0007669"/>
    <property type="project" value="InterPro"/>
</dbReference>
<keyword evidence="8" id="KW-1015">Disulfide bond</keyword>
<dbReference type="GO" id="GO:0006508">
    <property type="term" value="P:proteolysis"/>
    <property type="evidence" value="ECO:0007669"/>
    <property type="project" value="InterPro"/>
</dbReference>
<dbReference type="OrthoDB" id="3626597at2759"/>
<evidence type="ECO:0000256" key="13">
    <source>
        <dbReference type="SAM" id="SignalP"/>
    </source>
</evidence>
<dbReference type="STRING" id="322104.A3LVT6"/>
<comment type="caution">
    <text evidence="12">Lacks conserved residue(s) required for the propagation of feature annotation.</text>
</comment>
<evidence type="ECO:0000256" key="1">
    <source>
        <dbReference type="ARBA" id="ARBA00001947"/>
    </source>
</evidence>
<dbReference type="RefSeq" id="XP_001384866.2">
    <property type="nucleotide sequence ID" value="XM_001384829.1"/>
</dbReference>
<comment type="similarity">
    <text evidence="3 12">Belongs to the peptidase M14 family.</text>
</comment>
<evidence type="ECO:0000256" key="12">
    <source>
        <dbReference type="PROSITE-ProRule" id="PRU01379"/>
    </source>
</evidence>
<dbReference type="eggNOG" id="KOG2650">
    <property type="taxonomic scope" value="Eukaryota"/>
</dbReference>
<dbReference type="Proteomes" id="UP000002258">
    <property type="component" value="Chromosome 5"/>
</dbReference>
<keyword evidence="16" id="KW-1185">Reference proteome</keyword>
<dbReference type="Pfam" id="PF00246">
    <property type="entry name" value="Peptidase_M14"/>
    <property type="match status" value="1"/>
</dbReference>
<sequence>MLSKNWLLSISLATLAMGFQMQMPFDTSRFQDWLPSNGNSYRHYSTVPLDQLPIDVHQYKNDMVIRINYAENKELKKLLFSSQPENKPEDSNNHKDTKIHYSRWAHNNVKSTVDLQIDEDNLVGLIGRFPSLDYTVIIQDLAQKVYETYPQDFERPGKSKIYAQKDDYVYKSTAEVLDSMKVDVMSELFFREYRPLETIDAWLDIIQQTYPDIITLEEIGHSFENRAYKVVHFSVPDGNVDHSQKKTIVVNGGVHSREWISVSSVLYTVYQLIQLYNENPTSKIFSHLDFLFIPISNPDGYEYTWRSDRLWRKNRQSTLYPGCFGIDIDHSYDYHWIKSSDWACGEEYSGEQPFEAYESQIWEDYLNATNNDHKIWGYIDLHSYAQEILYPYAYSCSEQPRDEENLIELAYGISKAIRVQSGKTYDVLPACIDKDADLLPDLGSGSALDFMYHNRAYWAYQLKLRDSGSHGFLLPSKYIEPVGEEIFAGIKYFCLFILSDDR</sequence>
<comment type="function">
    <text evidence="9">Inactive carboxypeptidase that may play a role in cell wall organization and biogenesis.</text>
</comment>
<keyword evidence="4" id="KW-0964">Secreted</keyword>
<keyword evidence="6 13" id="KW-0732">Signal</keyword>
<keyword evidence="5" id="KW-0479">Metal-binding</keyword>
<dbReference type="InterPro" id="IPR000834">
    <property type="entry name" value="Peptidase_M14"/>
</dbReference>
<evidence type="ECO:0000256" key="11">
    <source>
        <dbReference type="ARBA" id="ARBA00026213"/>
    </source>
</evidence>
<evidence type="ECO:0000256" key="2">
    <source>
        <dbReference type="ARBA" id="ARBA00004613"/>
    </source>
</evidence>
<dbReference type="PANTHER" id="PTHR11705">
    <property type="entry name" value="PROTEASE FAMILY M14 CARBOXYPEPTIDASE A,B"/>
    <property type="match status" value="1"/>
</dbReference>
<evidence type="ECO:0000313" key="15">
    <source>
        <dbReference type="EMBL" id="ABN66837.2"/>
    </source>
</evidence>
<comment type="cofactor">
    <cofactor evidence="1">
        <name>Zn(2+)</name>
        <dbReference type="ChEBI" id="CHEBI:29105"/>
    </cofactor>
</comment>
<dbReference type="EMBL" id="CP000499">
    <property type="protein sequence ID" value="ABN66837.2"/>
    <property type="molecule type" value="Genomic_DNA"/>
</dbReference>
<reference evidence="15 16" key="1">
    <citation type="journal article" date="2007" name="Nat. Biotechnol.">
        <title>Genome sequence of the lignocellulose-bioconverting and xylose-fermenting yeast Pichia stipitis.</title>
        <authorList>
            <person name="Jeffries T.W."/>
            <person name="Grigoriev I.V."/>
            <person name="Grimwood J."/>
            <person name="Laplaza J.M."/>
            <person name="Aerts A."/>
            <person name="Salamov A."/>
            <person name="Schmutz J."/>
            <person name="Lindquist E."/>
            <person name="Dehal P."/>
            <person name="Shapiro H."/>
            <person name="Jin Y.S."/>
            <person name="Passoth V."/>
            <person name="Richardson P.M."/>
        </authorList>
    </citation>
    <scope>NUCLEOTIDE SEQUENCE [LARGE SCALE GENOMIC DNA]</scope>
    <source>
        <strain evidence="16">ATCC 58785 / CBS 6054 / NBRC 10063 / NRRL Y-11545</strain>
    </source>
</reference>
<evidence type="ECO:0000256" key="5">
    <source>
        <dbReference type="ARBA" id="ARBA00022723"/>
    </source>
</evidence>
<dbReference type="FunCoup" id="A3LVT6">
    <property type="interactions" value="852"/>
</dbReference>
<dbReference type="PANTHER" id="PTHR11705:SF147">
    <property type="entry name" value="INACTIVE METALLOCARBOXYPEPTIDASE ECM14"/>
    <property type="match status" value="1"/>
</dbReference>
<dbReference type="PRINTS" id="PR00765">
    <property type="entry name" value="CRBOXYPTASEA"/>
</dbReference>
<protein>
    <recommendedName>
        <fullName evidence="10">Inactive metallocarboxypeptidase ECM14</fullName>
    </recommendedName>
    <alternativeName>
        <fullName evidence="11">Inactive metallocarboxypeptidase ecm14</fullName>
    </alternativeName>
</protein>
<dbReference type="HOGENOM" id="CLU_019326_1_0_1"/>
<dbReference type="PROSITE" id="PS52035">
    <property type="entry name" value="PEPTIDASE_M14"/>
    <property type="match status" value="1"/>
</dbReference>
<evidence type="ECO:0000256" key="3">
    <source>
        <dbReference type="ARBA" id="ARBA00005988"/>
    </source>
</evidence>
<dbReference type="OMA" id="PPNHKDL"/>
<dbReference type="CDD" id="cd03860">
    <property type="entry name" value="M14_CP_A-B_like"/>
    <property type="match status" value="1"/>
</dbReference>
<evidence type="ECO:0000256" key="6">
    <source>
        <dbReference type="ARBA" id="ARBA00022729"/>
    </source>
</evidence>
<evidence type="ECO:0000256" key="8">
    <source>
        <dbReference type="ARBA" id="ARBA00023157"/>
    </source>
</evidence>
<dbReference type="InParanoid" id="A3LVT6"/>
<dbReference type="PROSITE" id="PS00133">
    <property type="entry name" value="CARBOXYPEPT_ZN_2"/>
    <property type="match status" value="1"/>
</dbReference>
<dbReference type="PROSITE" id="PS00132">
    <property type="entry name" value="CARBOXYPEPT_ZN_1"/>
    <property type="match status" value="1"/>
</dbReference>
<evidence type="ECO:0000256" key="4">
    <source>
        <dbReference type="ARBA" id="ARBA00022525"/>
    </source>
</evidence>
<evidence type="ECO:0000313" key="16">
    <source>
        <dbReference type="Proteomes" id="UP000002258"/>
    </source>
</evidence>
<dbReference type="KEGG" id="pic:PICST_32238"/>